<dbReference type="Proteomes" id="UP000780875">
    <property type="component" value="Unassembled WGS sequence"/>
</dbReference>
<accession>A0ABS7U8F4</accession>
<dbReference type="InterPro" id="IPR004843">
    <property type="entry name" value="Calcineurin-like_PHP"/>
</dbReference>
<dbReference type="PANTHER" id="PTHR43143">
    <property type="entry name" value="METALLOPHOSPHOESTERASE, CALCINEURIN SUPERFAMILY"/>
    <property type="match status" value="1"/>
</dbReference>
<dbReference type="Gene3D" id="3.60.21.10">
    <property type="match status" value="1"/>
</dbReference>
<dbReference type="PANTHER" id="PTHR43143:SF1">
    <property type="entry name" value="SERINE_THREONINE-PROTEIN PHOSPHATASE CPPED1"/>
    <property type="match status" value="1"/>
</dbReference>
<dbReference type="SUPFAM" id="SSF56300">
    <property type="entry name" value="Metallo-dependent phosphatases"/>
    <property type="match status" value="1"/>
</dbReference>
<keyword evidence="3" id="KW-1185">Reference proteome</keyword>
<reference evidence="2 3" key="1">
    <citation type="submission" date="2021-09" db="EMBL/GenBank/DDBJ databases">
        <title>Whole genome sequence of Nocardioides sp. GBK3QG-3.</title>
        <authorList>
            <person name="Tuo L."/>
        </authorList>
    </citation>
    <scope>NUCLEOTIDE SEQUENCE [LARGE SCALE GENOMIC DNA]</scope>
    <source>
        <strain evidence="2 3">GBK3QG-3</strain>
    </source>
</reference>
<organism evidence="2 3">
    <name type="scientific">Nocardioides mangrovi</name>
    <dbReference type="NCBI Taxonomy" id="2874580"/>
    <lineage>
        <taxon>Bacteria</taxon>
        <taxon>Bacillati</taxon>
        <taxon>Actinomycetota</taxon>
        <taxon>Actinomycetes</taxon>
        <taxon>Propionibacteriales</taxon>
        <taxon>Nocardioidaceae</taxon>
        <taxon>Nocardioides</taxon>
    </lineage>
</organism>
<gene>
    <name evidence="2" type="ORF">K8U61_02485</name>
</gene>
<dbReference type="NCBIfam" id="TIGR03767">
    <property type="entry name" value="P_acnes_RR"/>
    <property type="match status" value="1"/>
</dbReference>
<evidence type="ECO:0000313" key="3">
    <source>
        <dbReference type="Proteomes" id="UP000780875"/>
    </source>
</evidence>
<proteinExistence type="predicted"/>
<dbReference type="Pfam" id="PF00149">
    <property type="entry name" value="Metallophos"/>
    <property type="match status" value="1"/>
</dbReference>
<protein>
    <submittedName>
        <fullName evidence="2">TIGR03767 family metallophosphoesterase</fullName>
    </submittedName>
</protein>
<dbReference type="PROSITE" id="PS51318">
    <property type="entry name" value="TAT"/>
    <property type="match status" value="1"/>
</dbReference>
<dbReference type="RefSeq" id="WP_224121383.1">
    <property type="nucleotide sequence ID" value="NZ_JAIQZJ010000001.1"/>
</dbReference>
<dbReference type="InterPro" id="IPR029052">
    <property type="entry name" value="Metallo-depent_PP-like"/>
</dbReference>
<dbReference type="EMBL" id="JAIQZJ010000001">
    <property type="protein sequence ID" value="MBZ5737016.1"/>
    <property type="molecule type" value="Genomic_DNA"/>
</dbReference>
<sequence>MQISRRDLFKTSAVLGGTLALGGRGLADAAVAGTTSAPRATAKVATLAKTLDKGTPGAGGWVEVVELAGEPHRVRTGLGASAGKKRAAKRKGLLAFAQLSDVHVIDAQSPVRVEYADEGVSSSAYRPQEMLSAHVADAMVREINAIGTGPVTGKPLAFALQTGDNSDTTQYNEIRWNIDILDGQTVRPDSGDLTKVESVMDQDPAYYNASFWHPDGTPDGLTDDIYRSTYGFPTVPGLLDAARASFQAEGLDMPWYAAMGNHDGLVQGNFTVTDSYNAQAISATKKVWDPSGTVVNRPITADPDRRLLHRTDWVAEHFTTAGTPVGHGFTAENQAKGTAYYTFDQGKVRFIVLDTVATFGDKGALDAAQFAWLKKLLARSTKKLVVVASHHPLASFSDHSLAGQIKNTLLKYDNVIAWVNGHTHTNQIWAHPKKKKVKGKKKPVSGFWEINTASHIDWPQQSRLIEIVDNKDGTVSIFTTMLDHAAATTPDLEDLSDPMNLASISRLITANDYQERDNHRRGARNARNVELLVPAPAFLR</sequence>
<dbReference type="InterPro" id="IPR006311">
    <property type="entry name" value="TAT_signal"/>
</dbReference>
<dbReference type="InterPro" id="IPR022506">
    <property type="entry name" value="Metallophosphoesterase_PPA1498"/>
</dbReference>
<evidence type="ECO:0000313" key="2">
    <source>
        <dbReference type="EMBL" id="MBZ5737016.1"/>
    </source>
</evidence>
<comment type="caution">
    <text evidence="2">The sequence shown here is derived from an EMBL/GenBank/DDBJ whole genome shotgun (WGS) entry which is preliminary data.</text>
</comment>
<dbReference type="InterPro" id="IPR051918">
    <property type="entry name" value="STPP_CPPED1"/>
</dbReference>
<name>A0ABS7U8F4_9ACTN</name>
<feature type="domain" description="Calcineurin-like phosphoesterase" evidence="1">
    <location>
        <begin position="249"/>
        <end position="425"/>
    </location>
</feature>
<evidence type="ECO:0000259" key="1">
    <source>
        <dbReference type="Pfam" id="PF00149"/>
    </source>
</evidence>